<dbReference type="GO" id="GO:0003755">
    <property type="term" value="F:peptidyl-prolyl cis-trans isomerase activity"/>
    <property type="evidence" value="ECO:0007669"/>
    <property type="project" value="UniProtKB-UniRule"/>
</dbReference>
<dbReference type="EMBL" id="BSFM01000003">
    <property type="protein sequence ID" value="GLK82512.1"/>
    <property type="molecule type" value="Genomic_DNA"/>
</dbReference>
<reference evidence="16" key="2">
    <citation type="submission" date="2023-01" db="EMBL/GenBank/DDBJ databases">
        <authorList>
            <person name="Sun Q."/>
            <person name="Evtushenko L."/>
        </authorList>
    </citation>
    <scope>NUCLEOTIDE SEQUENCE</scope>
    <source>
        <strain evidence="16">VKM B-2789</strain>
    </source>
</reference>
<comment type="function">
    <text evidence="10 12">Involved in protein export. Acts as a chaperone by maintaining the newly synthesized protein in an open conformation. Functions as a peptidyl-prolyl cis-trans isomerase.</text>
</comment>
<dbReference type="SUPFAM" id="SSF102735">
    <property type="entry name" value="Trigger factor ribosome-binding domain"/>
    <property type="match status" value="1"/>
</dbReference>
<name>A0A9W6N9I5_9HYPH</name>
<dbReference type="InterPro" id="IPR008881">
    <property type="entry name" value="Trigger_fac_ribosome-bd_bac"/>
</dbReference>
<evidence type="ECO:0000256" key="13">
    <source>
        <dbReference type="PROSITE-ProRule" id="PRU00277"/>
    </source>
</evidence>
<comment type="caution">
    <text evidence="16">The sequence shown here is derived from an EMBL/GenBank/DDBJ whole genome shotgun (WGS) entry which is preliminary data.</text>
</comment>
<keyword evidence="8 12" id="KW-0413">Isomerase</keyword>
<dbReference type="HAMAP" id="MF_00303">
    <property type="entry name" value="Trigger_factor_Tig"/>
    <property type="match status" value="1"/>
</dbReference>
<dbReference type="GO" id="GO:0051083">
    <property type="term" value="P:'de novo' cotranslational protein folding"/>
    <property type="evidence" value="ECO:0007669"/>
    <property type="project" value="TreeGrafter"/>
</dbReference>
<dbReference type="FunFam" id="3.10.50.40:FF:000001">
    <property type="entry name" value="Trigger factor"/>
    <property type="match status" value="1"/>
</dbReference>
<dbReference type="InterPro" id="IPR046357">
    <property type="entry name" value="PPIase_dom_sf"/>
</dbReference>
<gene>
    <name evidence="12 16" type="primary">tig</name>
    <name evidence="16" type="ORF">GCM10017653_05810</name>
</gene>
<dbReference type="RefSeq" id="WP_213363154.1">
    <property type="nucleotide sequence ID" value="NZ_BSFM01000003.1"/>
</dbReference>
<dbReference type="GO" id="GO:0015031">
    <property type="term" value="P:protein transport"/>
    <property type="evidence" value="ECO:0007669"/>
    <property type="project" value="UniProtKB-UniRule"/>
</dbReference>
<evidence type="ECO:0000256" key="2">
    <source>
        <dbReference type="ARBA" id="ARBA00005464"/>
    </source>
</evidence>
<dbReference type="InterPro" id="IPR008880">
    <property type="entry name" value="Trigger_fac_C"/>
</dbReference>
<dbReference type="InterPro" id="IPR036611">
    <property type="entry name" value="Trigger_fac_ribosome-bd_sf"/>
</dbReference>
<proteinExistence type="inferred from homology"/>
<evidence type="ECO:0000256" key="14">
    <source>
        <dbReference type="RuleBase" id="RU003914"/>
    </source>
</evidence>
<comment type="domain">
    <text evidence="12">Consists of 3 domains; the N-terminus binds the ribosome, the middle domain has PPIase activity, while the C-terminus has intrinsic chaperone activity on its own.</text>
</comment>
<dbReference type="GO" id="GO:0044183">
    <property type="term" value="F:protein folding chaperone"/>
    <property type="evidence" value="ECO:0007669"/>
    <property type="project" value="TreeGrafter"/>
</dbReference>
<evidence type="ECO:0000256" key="5">
    <source>
        <dbReference type="ARBA" id="ARBA00022618"/>
    </source>
</evidence>
<dbReference type="GO" id="GO:0043335">
    <property type="term" value="P:protein unfolding"/>
    <property type="evidence" value="ECO:0007669"/>
    <property type="project" value="TreeGrafter"/>
</dbReference>
<evidence type="ECO:0000256" key="7">
    <source>
        <dbReference type="ARBA" id="ARBA00023186"/>
    </source>
</evidence>
<dbReference type="Pfam" id="PF00254">
    <property type="entry name" value="FKBP_C"/>
    <property type="match status" value="1"/>
</dbReference>
<accession>A0A9W6N9I5</accession>
<dbReference type="Gene3D" id="3.10.50.40">
    <property type="match status" value="1"/>
</dbReference>
<feature type="domain" description="PPIase FKBP-type" evidence="15">
    <location>
        <begin position="169"/>
        <end position="264"/>
    </location>
</feature>
<dbReference type="EC" id="5.2.1.8" evidence="3 12"/>
<comment type="catalytic activity">
    <reaction evidence="1 12 13">
        <text>[protein]-peptidylproline (omega=180) = [protein]-peptidylproline (omega=0)</text>
        <dbReference type="Rhea" id="RHEA:16237"/>
        <dbReference type="Rhea" id="RHEA-COMP:10747"/>
        <dbReference type="Rhea" id="RHEA-COMP:10748"/>
        <dbReference type="ChEBI" id="CHEBI:83833"/>
        <dbReference type="ChEBI" id="CHEBI:83834"/>
        <dbReference type="EC" id="5.2.1.8"/>
    </reaction>
</comment>
<evidence type="ECO:0000313" key="17">
    <source>
        <dbReference type="Proteomes" id="UP001143330"/>
    </source>
</evidence>
<keyword evidence="7 12" id="KW-0143">Chaperone</keyword>
<evidence type="ECO:0000256" key="3">
    <source>
        <dbReference type="ARBA" id="ARBA00013194"/>
    </source>
</evidence>
<keyword evidence="6 12" id="KW-0697">Rotamase</keyword>
<evidence type="ECO:0000256" key="1">
    <source>
        <dbReference type="ARBA" id="ARBA00000971"/>
    </source>
</evidence>
<dbReference type="Pfam" id="PF05697">
    <property type="entry name" value="Trigger_N"/>
    <property type="match status" value="1"/>
</dbReference>
<evidence type="ECO:0000256" key="10">
    <source>
        <dbReference type="ARBA" id="ARBA00024849"/>
    </source>
</evidence>
<dbReference type="Pfam" id="PF05698">
    <property type="entry name" value="Trigger_C"/>
    <property type="match status" value="1"/>
</dbReference>
<evidence type="ECO:0000256" key="9">
    <source>
        <dbReference type="ARBA" id="ARBA00023306"/>
    </source>
</evidence>
<dbReference type="PANTHER" id="PTHR30560:SF3">
    <property type="entry name" value="TRIGGER FACTOR-LIKE PROTEIN TIG, CHLOROPLASTIC"/>
    <property type="match status" value="1"/>
</dbReference>
<evidence type="ECO:0000256" key="11">
    <source>
        <dbReference type="ARBA" id="ARBA00029986"/>
    </source>
</evidence>
<dbReference type="SUPFAM" id="SSF109998">
    <property type="entry name" value="Triger factor/SurA peptide-binding domain-like"/>
    <property type="match status" value="1"/>
</dbReference>
<protein>
    <recommendedName>
        <fullName evidence="4 12">Trigger factor</fullName>
        <shortName evidence="12">TF</shortName>
        <ecNumber evidence="3 12">5.2.1.8</ecNumber>
    </recommendedName>
    <alternativeName>
        <fullName evidence="11 12">PPIase</fullName>
    </alternativeName>
</protein>
<dbReference type="GO" id="GO:0043022">
    <property type="term" value="F:ribosome binding"/>
    <property type="evidence" value="ECO:0007669"/>
    <property type="project" value="TreeGrafter"/>
</dbReference>
<dbReference type="Gene3D" id="1.10.3120.10">
    <property type="entry name" value="Trigger factor, C-terminal domain"/>
    <property type="match status" value="1"/>
</dbReference>
<evidence type="ECO:0000259" key="15">
    <source>
        <dbReference type="PROSITE" id="PS50059"/>
    </source>
</evidence>
<comment type="similarity">
    <text evidence="2 12 14">Belongs to the FKBP-type PPIase family. Tig subfamily.</text>
</comment>
<evidence type="ECO:0000313" key="16">
    <source>
        <dbReference type="EMBL" id="GLK82512.1"/>
    </source>
</evidence>
<keyword evidence="17" id="KW-1185">Reference proteome</keyword>
<dbReference type="Proteomes" id="UP001143330">
    <property type="component" value="Unassembled WGS sequence"/>
</dbReference>
<evidence type="ECO:0000256" key="8">
    <source>
        <dbReference type="ARBA" id="ARBA00023235"/>
    </source>
</evidence>
<evidence type="ECO:0000256" key="12">
    <source>
        <dbReference type="HAMAP-Rule" id="MF_00303"/>
    </source>
</evidence>
<evidence type="ECO:0000256" key="6">
    <source>
        <dbReference type="ARBA" id="ARBA00023110"/>
    </source>
</evidence>
<dbReference type="Gene3D" id="3.30.70.1050">
    <property type="entry name" value="Trigger factor ribosome-binding domain"/>
    <property type="match status" value="1"/>
</dbReference>
<organism evidence="16 17">
    <name type="scientific">Ancylobacter defluvii</name>
    <dbReference type="NCBI Taxonomy" id="1282440"/>
    <lineage>
        <taxon>Bacteria</taxon>
        <taxon>Pseudomonadati</taxon>
        <taxon>Pseudomonadota</taxon>
        <taxon>Alphaproteobacteria</taxon>
        <taxon>Hyphomicrobiales</taxon>
        <taxon>Xanthobacteraceae</taxon>
        <taxon>Ancylobacter</taxon>
    </lineage>
</organism>
<dbReference type="InterPro" id="IPR027304">
    <property type="entry name" value="Trigger_fact/SurA_dom_sf"/>
</dbReference>
<reference evidence="16" key="1">
    <citation type="journal article" date="2014" name="Int. J. Syst. Evol. Microbiol.">
        <title>Complete genome sequence of Corynebacterium casei LMG S-19264T (=DSM 44701T), isolated from a smear-ripened cheese.</title>
        <authorList>
            <consortium name="US DOE Joint Genome Institute (JGI-PGF)"/>
            <person name="Walter F."/>
            <person name="Albersmeier A."/>
            <person name="Kalinowski J."/>
            <person name="Ruckert C."/>
        </authorList>
    </citation>
    <scope>NUCLEOTIDE SEQUENCE</scope>
    <source>
        <strain evidence="16">VKM B-2789</strain>
    </source>
</reference>
<dbReference type="GO" id="GO:0005737">
    <property type="term" value="C:cytoplasm"/>
    <property type="evidence" value="ECO:0007669"/>
    <property type="project" value="UniProtKB-SubCell"/>
</dbReference>
<dbReference type="InterPro" id="IPR037041">
    <property type="entry name" value="Trigger_fac_C_sf"/>
</dbReference>
<keyword evidence="12" id="KW-0963">Cytoplasm</keyword>
<dbReference type="PROSITE" id="PS50059">
    <property type="entry name" value="FKBP_PPIASE"/>
    <property type="match status" value="1"/>
</dbReference>
<dbReference type="PANTHER" id="PTHR30560">
    <property type="entry name" value="TRIGGER FACTOR CHAPERONE AND PEPTIDYL-PROLYL CIS/TRANS ISOMERASE"/>
    <property type="match status" value="1"/>
</dbReference>
<dbReference type="SUPFAM" id="SSF54534">
    <property type="entry name" value="FKBP-like"/>
    <property type="match status" value="1"/>
</dbReference>
<comment type="subcellular location">
    <subcellularLocation>
        <location evidence="12">Cytoplasm</location>
    </subcellularLocation>
    <text evidence="12">About half TF is bound to the ribosome near the polypeptide exit tunnel while the other half is free in the cytoplasm.</text>
</comment>
<keyword evidence="5 12" id="KW-0132">Cell division</keyword>
<dbReference type="InterPro" id="IPR005215">
    <property type="entry name" value="Trig_fac"/>
</dbReference>
<dbReference type="NCBIfam" id="TIGR00115">
    <property type="entry name" value="tig"/>
    <property type="match status" value="1"/>
</dbReference>
<evidence type="ECO:0000256" key="4">
    <source>
        <dbReference type="ARBA" id="ARBA00016902"/>
    </source>
</evidence>
<keyword evidence="9 12" id="KW-0131">Cell cycle</keyword>
<dbReference type="PIRSF" id="PIRSF003095">
    <property type="entry name" value="Trigger_factor"/>
    <property type="match status" value="1"/>
</dbReference>
<dbReference type="GO" id="GO:0051301">
    <property type="term" value="P:cell division"/>
    <property type="evidence" value="ECO:0007669"/>
    <property type="project" value="UniProtKB-KW"/>
</dbReference>
<dbReference type="AlphaFoldDB" id="A0A9W6N9I5"/>
<sequence>MQVTELLAEGLKREYRVVLPATELDAKANARLAEMKDKVRLNGFRPGKVPVAHLKRMYGKSVLAEVIDQAVNEANSKIVEDGGFKLAMQPKVELPQDEAAVQEVIDGKADLSYTVGIEVLPKIELGDFKSIAIEKPVLAVADTEVDEAVARIAEANRPFTDKEGAAEKGDRVTISFVGSIDGEKFDGGSAEDVPLVIGSGSFIPGFEDQLTGIKADETRIVKVTFPADYQAAQLAGKDAEFETTAKKIEAPGELTVDDEFAKILGMDSLEALKEQVKSRIVQEHTAASRAKVKRRLLDALDGLHQFDVPPTLAEQEFEGIWGSVTQEMEAQKKSFSDEGTTEEDARADYEKIAKRRVRLGLVLAEIGEKNNIQVSDDEVTRAVVERARQFPGQEQQVWEFYRKNAQALATLRAPIFEEKVVDFLLELAQVKEIPVTREELYAEDADEKPAEKA</sequence>
<dbReference type="InterPro" id="IPR001179">
    <property type="entry name" value="PPIase_FKBP_dom"/>
</dbReference>